<dbReference type="AlphaFoldDB" id="X1ENK7"/>
<sequence>MNDFIQPLSDEYKDIYFIQGELNARYPYSHSLLVGDYLIDTGISSKRLRKLKKLFPINHVNFTHWHEDHTNSSYLLKGAKFHCHLKDKPPIEDIELMIPYYNIAGTPIENEMRKLIEVLRMKNVKIDDLIEENQII</sequence>
<accession>X1ENK7</accession>
<dbReference type="Gene3D" id="3.60.15.10">
    <property type="entry name" value="Ribonuclease Z/Hydroxyacylglutathione hydrolase-like"/>
    <property type="match status" value="1"/>
</dbReference>
<dbReference type="Pfam" id="PF00753">
    <property type="entry name" value="Lactamase_B"/>
    <property type="match status" value="1"/>
</dbReference>
<protein>
    <recommendedName>
        <fullName evidence="1">Metallo-beta-lactamase domain-containing protein</fullName>
    </recommendedName>
</protein>
<evidence type="ECO:0000313" key="2">
    <source>
        <dbReference type="EMBL" id="GAH34142.1"/>
    </source>
</evidence>
<comment type="caution">
    <text evidence="2">The sequence shown here is derived from an EMBL/GenBank/DDBJ whole genome shotgun (WGS) entry which is preliminary data.</text>
</comment>
<dbReference type="SUPFAM" id="SSF56281">
    <property type="entry name" value="Metallo-hydrolase/oxidoreductase"/>
    <property type="match status" value="1"/>
</dbReference>
<evidence type="ECO:0000259" key="1">
    <source>
        <dbReference type="Pfam" id="PF00753"/>
    </source>
</evidence>
<name>X1ENK7_9ZZZZ</name>
<feature type="non-terminal residue" evidence="2">
    <location>
        <position position="136"/>
    </location>
</feature>
<gene>
    <name evidence="2" type="ORF">S03H2_10256</name>
</gene>
<feature type="domain" description="Metallo-beta-lactamase" evidence="1">
    <location>
        <begin position="36"/>
        <end position="82"/>
    </location>
</feature>
<dbReference type="InterPro" id="IPR036866">
    <property type="entry name" value="RibonucZ/Hydroxyglut_hydro"/>
</dbReference>
<reference evidence="2" key="1">
    <citation type="journal article" date="2014" name="Front. Microbiol.">
        <title>High frequency of phylogenetically diverse reductive dehalogenase-homologous genes in deep subseafloor sedimentary metagenomes.</title>
        <authorList>
            <person name="Kawai M."/>
            <person name="Futagami T."/>
            <person name="Toyoda A."/>
            <person name="Takaki Y."/>
            <person name="Nishi S."/>
            <person name="Hori S."/>
            <person name="Arai W."/>
            <person name="Tsubouchi T."/>
            <person name="Morono Y."/>
            <person name="Uchiyama I."/>
            <person name="Ito T."/>
            <person name="Fujiyama A."/>
            <person name="Inagaki F."/>
            <person name="Takami H."/>
        </authorList>
    </citation>
    <scope>NUCLEOTIDE SEQUENCE</scope>
    <source>
        <strain evidence="2">Expedition CK06-06</strain>
    </source>
</reference>
<dbReference type="InterPro" id="IPR001279">
    <property type="entry name" value="Metallo-B-lactamas"/>
</dbReference>
<organism evidence="2">
    <name type="scientific">marine sediment metagenome</name>
    <dbReference type="NCBI Taxonomy" id="412755"/>
    <lineage>
        <taxon>unclassified sequences</taxon>
        <taxon>metagenomes</taxon>
        <taxon>ecological metagenomes</taxon>
    </lineage>
</organism>
<proteinExistence type="predicted"/>
<dbReference type="EMBL" id="BARU01005290">
    <property type="protein sequence ID" value="GAH34142.1"/>
    <property type="molecule type" value="Genomic_DNA"/>
</dbReference>